<organism evidence="1 2">
    <name type="scientific">Acacia crassicarpa</name>
    <name type="common">northern wattle</name>
    <dbReference type="NCBI Taxonomy" id="499986"/>
    <lineage>
        <taxon>Eukaryota</taxon>
        <taxon>Viridiplantae</taxon>
        <taxon>Streptophyta</taxon>
        <taxon>Embryophyta</taxon>
        <taxon>Tracheophyta</taxon>
        <taxon>Spermatophyta</taxon>
        <taxon>Magnoliopsida</taxon>
        <taxon>eudicotyledons</taxon>
        <taxon>Gunneridae</taxon>
        <taxon>Pentapetalae</taxon>
        <taxon>rosids</taxon>
        <taxon>fabids</taxon>
        <taxon>Fabales</taxon>
        <taxon>Fabaceae</taxon>
        <taxon>Caesalpinioideae</taxon>
        <taxon>mimosoid clade</taxon>
        <taxon>Acacieae</taxon>
        <taxon>Acacia</taxon>
    </lineage>
</organism>
<accession>A0AAE1N5B2</accession>
<gene>
    <name evidence="1" type="ORF">QN277_013733</name>
</gene>
<name>A0AAE1N5B2_9FABA</name>
<reference evidence="1" key="1">
    <citation type="submission" date="2023-10" db="EMBL/GenBank/DDBJ databases">
        <title>Chromosome-level genome of the transformable northern wattle, Acacia crassicarpa.</title>
        <authorList>
            <person name="Massaro I."/>
            <person name="Sinha N.R."/>
            <person name="Poethig S."/>
            <person name="Leichty A.R."/>
        </authorList>
    </citation>
    <scope>NUCLEOTIDE SEQUENCE</scope>
    <source>
        <strain evidence="1">Acra3RX</strain>
        <tissue evidence="1">Leaf</tissue>
    </source>
</reference>
<dbReference type="AlphaFoldDB" id="A0AAE1N5B2"/>
<dbReference type="EMBL" id="JAWXYG010000002">
    <property type="protein sequence ID" value="KAK4282346.1"/>
    <property type="molecule type" value="Genomic_DNA"/>
</dbReference>
<comment type="caution">
    <text evidence="1">The sequence shown here is derived from an EMBL/GenBank/DDBJ whole genome shotgun (WGS) entry which is preliminary data.</text>
</comment>
<evidence type="ECO:0000313" key="2">
    <source>
        <dbReference type="Proteomes" id="UP001293593"/>
    </source>
</evidence>
<protein>
    <submittedName>
        <fullName evidence="1">Uncharacterized protein</fullName>
    </submittedName>
</protein>
<dbReference type="Proteomes" id="UP001293593">
    <property type="component" value="Unassembled WGS sequence"/>
</dbReference>
<keyword evidence="2" id="KW-1185">Reference proteome</keyword>
<proteinExistence type="predicted"/>
<evidence type="ECO:0000313" key="1">
    <source>
        <dbReference type="EMBL" id="KAK4282346.1"/>
    </source>
</evidence>
<sequence>MMLLRSTRSSNLRENPSVSSSRMLIEVKNTTVSTKIKPANSAKLMVPQDRFPRGSFSQLSSLSFWNGLNWCFNLNWSHCFIPNWNLQIQLPFYYFQIHGLHSEIKKICLQRDVKRSLNAIYIFI</sequence>